<protein>
    <submittedName>
        <fullName evidence="1">Uncharacterized protein</fullName>
    </submittedName>
</protein>
<dbReference type="Proteomes" id="UP000192727">
    <property type="component" value="Plasmid pPLP3"/>
</dbReference>
<dbReference type="EMBL" id="CP020558">
    <property type="protein sequence ID" value="ARF70798.1"/>
    <property type="molecule type" value="Genomic_DNA"/>
</dbReference>
<proteinExistence type="predicted"/>
<dbReference type="AlphaFoldDB" id="A0A1V0V0J4"/>
<dbReference type="RefSeq" id="WP_083041779.1">
    <property type="nucleotide sequence ID" value="NZ_CP020558.1"/>
</dbReference>
<organism evidence="1 2">
    <name type="scientific">Paenibacillus larvae subsp. pulvifaciens</name>
    <dbReference type="NCBI Taxonomy" id="1477"/>
    <lineage>
        <taxon>Bacteria</taxon>
        <taxon>Bacillati</taxon>
        <taxon>Bacillota</taxon>
        <taxon>Bacilli</taxon>
        <taxon>Bacillales</taxon>
        <taxon>Paenibacillaceae</taxon>
        <taxon>Paenibacillus</taxon>
    </lineage>
</organism>
<name>A0A1V0V0J4_9BACL</name>
<gene>
    <name evidence="1" type="ORF">B7C51_25345</name>
</gene>
<sequence>MEIIAGKKLHIIDDKHWLKCPRCKGERITEAYGKTDDPMMRVERYSGEQVSIESEDYQVHYDCYVCQDCGCFDFPSVFNNSFRTTKAYCPDCHEEKMYQELEWDDRSGELRIKCMDCGHEYMCHIGRNEEVIEVLEPLYATFDDFYRKLKWMFRNKMYDEQLEDFIERKLATMIRESKDIKIVEKRLRNMFMAIIKAERYRTYYSYQD</sequence>
<accession>A0A1V0V0J4</accession>
<evidence type="ECO:0000313" key="1">
    <source>
        <dbReference type="EMBL" id="ARF70798.1"/>
    </source>
</evidence>
<keyword evidence="1" id="KW-0614">Plasmid</keyword>
<reference evidence="1 2" key="1">
    <citation type="submission" date="2017-03" db="EMBL/GenBank/DDBJ databases">
        <title>Paenibacillus larvae genome sequencing.</title>
        <authorList>
            <person name="Dingman D.W."/>
        </authorList>
    </citation>
    <scope>NUCLEOTIDE SEQUENCE [LARGE SCALE GENOMIC DNA]</scope>
    <source>
        <strain evidence="1 2">SAG 10367</strain>
        <plasmid evidence="2">pplp3</plasmid>
    </source>
</reference>
<geneLocation type="plasmid" evidence="2">
    <name>pplp3</name>
</geneLocation>
<evidence type="ECO:0000313" key="2">
    <source>
        <dbReference type="Proteomes" id="UP000192727"/>
    </source>
</evidence>